<evidence type="ECO:0000259" key="7">
    <source>
        <dbReference type="Pfam" id="PF07195"/>
    </source>
</evidence>
<accession>C9LY19</accession>
<comment type="function">
    <text evidence="5">Required for morphogenesis and for the elongation of the flagellar filament by facilitating polymerization of the flagellin monomers at the tip of growing filament. Forms a capping structure, which prevents flagellin subunits (transported through the central channel of the flagellum) from leaking out without polymerization at the distal end.</text>
</comment>
<dbReference type="InterPro" id="IPR010809">
    <property type="entry name" value="FliD_C"/>
</dbReference>
<gene>
    <name evidence="8" type="ordered locus">Selsp_0326</name>
    <name evidence="9" type="ORF">SELSPUOL_02378</name>
</gene>
<dbReference type="STRING" id="546271.Selsp_0326"/>
<evidence type="ECO:0000256" key="5">
    <source>
        <dbReference type="RuleBase" id="RU362066"/>
    </source>
</evidence>
<evidence type="ECO:0000256" key="3">
    <source>
        <dbReference type="ARBA" id="ARBA00023054"/>
    </source>
</evidence>
<feature type="coiled-coil region" evidence="5">
    <location>
        <begin position="349"/>
        <end position="376"/>
    </location>
</feature>
<dbReference type="Pfam" id="PF02465">
    <property type="entry name" value="FliD_N"/>
    <property type="match status" value="1"/>
</dbReference>
<comment type="subunit">
    <text evidence="2 5">Homopentamer.</text>
</comment>
<dbReference type="GO" id="GO:0009424">
    <property type="term" value="C:bacterial-type flagellum hook"/>
    <property type="evidence" value="ECO:0007669"/>
    <property type="project" value="UniProtKB-UniRule"/>
</dbReference>
<evidence type="ECO:0000313" key="9">
    <source>
        <dbReference type="EMBL" id="EEX76213.1"/>
    </source>
</evidence>
<dbReference type="OrthoDB" id="9776025at2"/>
<dbReference type="InterPro" id="IPR003481">
    <property type="entry name" value="FliD_N"/>
</dbReference>
<keyword evidence="3 5" id="KW-0175">Coiled coil</keyword>
<dbReference type="AlphaFoldDB" id="C9LY19"/>
<keyword evidence="11" id="KW-1185">Reference proteome</keyword>
<dbReference type="eggNOG" id="COG1345">
    <property type="taxonomic scope" value="Bacteria"/>
</dbReference>
<name>C9LY19_SELS3</name>
<protein>
    <recommendedName>
        <fullName evidence="5">Flagellar hook-associated protein 2</fullName>
        <shortName evidence="5">HAP2</shortName>
    </recommendedName>
    <alternativeName>
        <fullName evidence="5">Flagellar cap protein</fullName>
    </alternativeName>
</protein>
<dbReference type="GO" id="GO:0009421">
    <property type="term" value="C:bacterial-type flagellum filament cap"/>
    <property type="evidence" value="ECO:0007669"/>
    <property type="project" value="InterPro"/>
</dbReference>
<feature type="domain" description="Flagellar hook-associated protein 2 N-terminal" evidence="6">
    <location>
        <begin position="12"/>
        <end position="108"/>
    </location>
</feature>
<dbReference type="Proteomes" id="UP000003505">
    <property type="component" value="Unassembled WGS sequence"/>
</dbReference>
<sequence length="570" mass="62766">MGVNGIYGLSGSGLDVESLVKMGMKGKQNQYDKMYKREMTNEYTKTALNELYNKVNTYNLSELTNYKKQSDMAAKSASSSDDKTVTVNANGAAAVMSHTVTVEKLASNSYFVSNAPITRSSDNPSKAMSTELADIAFKRIDKLTTPGPGGVQQYHVYYADGTDAVVNEGDTAIDMDLADKDPASADDIYHVKYTFKDLVENKKTLNDLASSIQNAKRPPKGPKDVAHKANFNASYDAATGSFSIYNKNGGASNVISVKTLDKGSTQLVNNLHFAKFDQSTNTLTNLPSFVQGTEQKFGGTAGKVKVDGREYIVDENRLVAGGVTYNFLNKTQTGQTVTVSVSQNVDAVVDRVKKFVESYNKLLDELQKEYNTQHDKDYDPLTKEQEKGMSEEQVKRWNEKAKGGLLYHNTYLGRLISKMREAVATPVAAAESKYNSASSLGITTKVGNNHGHLSLDEDKLKKALAEDPDSVYRVFGSLDEKDDFKNSGVSMRLSKVALDSLKEISKEAGTKSDWDDASTLGNLIRSQKKKMKDFKNLLDDFQSQLYKKYDAMESALQRMNSTYSSIFGAK</sequence>
<dbReference type="Pfam" id="PF07195">
    <property type="entry name" value="FliD_C"/>
    <property type="match status" value="1"/>
</dbReference>
<comment type="subcellular location">
    <subcellularLocation>
        <location evidence="5">Secreted</location>
    </subcellularLocation>
    <subcellularLocation>
        <location evidence="5">Bacterial flagellum</location>
    </subcellularLocation>
</comment>
<keyword evidence="4 5" id="KW-0975">Bacterial flagellum</keyword>
<dbReference type="GO" id="GO:0005576">
    <property type="term" value="C:extracellular region"/>
    <property type="evidence" value="ECO:0007669"/>
    <property type="project" value="UniProtKB-SubCell"/>
</dbReference>
<reference evidence="9 10" key="1">
    <citation type="submission" date="2009-09" db="EMBL/GenBank/DDBJ databases">
        <authorList>
            <person name="Weinstock G."/>
            <person name="Sodergren E."/>
            <person name="Clifton S."/>
            <person name="Fulton L."/>
            <person name="Fulton B."/>
            <person name="Courtney L."/>
            <person name="Fronick C."/>
            <person name="Harrison M."/>
            <person name="Strong C."/>
            <person name="Farmer C."/>
            <person name="Delahaunty K."/>
            <person name="Markovic C."/>
            <person name="Hall O."/>
            <person name="Minx P."/>
            <person name="Tomlinson C."/>
            <person name="Mitreva M."/>
            <person name="Nelson J."/>
            <person name="Hou S."/>
            <person name="Wollam A."/>
            <person name="Pepin K.H."/>
            <person name="Johnson M."/>
            <person name="Bhonagiri V."/>
            <person name="Nash W.E."/>
            <person name="Warren W."/>
            <person name="Chinwalla A."/>
            <person name="Mardis E.R."/>
            <person name="Wilson R.K."/>
        </authorList>
    </citation>
    <scope>NUCLEOTIDE SEQUENCE [LARGE SCALE GENOMIC DNA]</scope>
    <source>
        <strain evidence="9">ATCC 35185</strain>
        <strain evidence="10">ATCC 35185 / DSM 20758 / VPI D19B-28</strain>
    </source>
</reference>
<evidence type="ECO:0000256" key="1">
    <source>
        <dbReference type="ARBA" id="ARBA00009764"/>
    </source>
</evidence>
<keyword evidence="5" id="KW-0964">Secreted</keyword>
<keyword evidence="9" id="KW-0282">Flagellum</keyword>
<organism evidence="9 10">
    <name type="scientific">Selenomonas sputigena (strain ATCC 35185 / DSM 20758 / CCUG 44933 / VPI D19B-28)</name>
    <dbReference type="NCBI Taxonomy" id="546271"/>
    <lineage>
        <taxon>Bacteria</taxon>
        <taxon>Bacillati</taxon>
        <taxon>Bacillota</taxon>
        <taxon>Negativicutes</taxon>
        <taxon>Selenomonadales</taxon>
        <taxon>Selenomonadaceae</taxon>
        <taxon>Selenomonas</taxon>
    </lineage>
</organism>
<dbReference type="GO" id="GO:0007155">
    <property type="term" value="P:cell adhesion"/>
    <property type="evidence" value="ECO:0007669"/>
    <property type="project" value="InterPro"/>
</dbReference>
<dbReference type="EMBL" id="CP002637">
    <property type="protein sequence ID" value="AEB99299.1"/>
    <property type="molecule type" value="Genomic_DNA"/>
</dbReference>
<dbReference type="RefSeq" id="WP_006193742.1">
    <property type="nucleotide sequence ID" value="NC_015437.1"/>
</dbReference>
<evidence type="ECO:0000259" key="6">
    <source>
        <dbReference type="Pfam" id="PF02465"/>
    </source>
</evidence>
<proteinExistence type="inferred from homology"/>
<feature type="domain" description="Flagellar hook-associated protein 2 C-terminal" evidence="7">
    <location>
        <begin position="302"/>
        <end position="561"/>
    </location>
</feature>
<dbReference type="Proteomes" id="UP000011124">
    <property type="component" value="Chromosome"/>
</dbReference>
<dbReference type="KEGG" id="ssg:Selsp_0326"/>
<dbReference type="PANTHER" id="PTHR30288">
    <property type="entry name" value="FLAGELLAR CAP/ASSEMBLY PROTEIN FLID"/>
    <property type="match status" value="1"/>
</dbReference>
<dbReference type="GO" id="GO:0071973">
    <property type="term" value="P:bacterial-type flagellum-dependent cell motility"/>
    <property type="evidence" value="ECO:0007669"/>
    <property type="project" value="TreeGrafter"/>
</dbReference>
<evidence type="ECO:0000313" key="8">
    <source>
        <dbReference type="EMBL" id="AEB99299.1"/>
    </source>
</evidence>
<keyword evidence="9" id="KW-0966">Cell projection</keyword>
<dbReference type="HOGENOM" id="CLU_015182_0_2_9"/>
<evidence type="ECO:0000256" key="2">
    <source>
        <dbReference type="ARBA" id="ARBA00011255"/>
    </source>
</evidence>
<dbReference type="PANTHER" id="PTHR30288:SF0">
    <property type="entry name" value="FLAGELLAR HOOK-ASSOCIATED PROTEIN 2"/>
    <property type="match status" value="1"/>
</dbReference>
<evidence type="ECO:0000313" key="11">
    <source>
        <dbReference type="Proteomes" id="UP000011124"/>
    </source>
</evidence>
<comment type="similarity">
    <text evidence="1 5">Belongs to the FliD family.</text>
</comment>
<keyword evidence="9" id="KW-0969">Cilium</keyword>
<reference evidence="8 11" key="2">
    <citation type="submission" date="2011-04" db="EMBL/GenBank/DDBJ databases">
        <title>The complete genome of Selenomonas sputigena DSM 20758.</title>
        <authorList>
            <consortium name="US DOE Joint Genome Institute (JGI-PGF)"/>
            <person name="Lucas S."/>
            <person name="Copeland A."/>
            <person name="Lapidus A."/>
            <person name="Bruce D."/>
            <person name="Goodwin L."/>
            <person name="Pitluck S."/>
            <person name="Peters L."/>
            <person name="Kyrpides N."/>
            <person name="Mavromatis K."/>
            <person name="Ivanova N."/>
            <person name="Ovchinnikova G."/>
            <person name="Teshima H."/>
            <person name="Detter J.C."/>
            <person name="Tapia R."/>
            <person name="Han C."/>
            <person name="Land M."/>
            <person name="Hauser L."/>
            <person name="Markowitz V."/>
            <person name="Cheng J.-F."/>
            <person name="Hugenholtz P."/>
            <person name="Woyke T."/>
            <person name="Wu D."/>
            <person name="Gronow S."/>
            <person name="Wellnitz S."/>
            <person name="Schneider S."/>
            <person name="Klenk H.-P."/>
            <person name="Eisen J.A."/>
        </authorList>
    </citation>
    <scope>NUCLEOTIDE SEQUENCE [LARGE SCALE GENOMIC DNA]</scope>
    <source>
        <strain evidence="8">ATCC 35185</strain>
        <strain evidence="11">ATCC 35185 / DSM 20758 / VPI D19B-28</strain>
    </source>
</reference>
<evidence type="ECO:0000313" key="10">
    <source>
        <dbReference type="Proteomes" id="UP000003505"/>
    </source>
</evidence>
<dbReference type="EMBL" id="ACKP02000050">
    <property type="protein sequence ID" value="EEX76213.1"/>
    <property type="molecule type" value="Genomic_DNA"/>
</dbReference>
<dbReference type="InterPro" id="IPR040026">
    <property type="entry name" value="FliD"/>
</dbReference>
<evidence type="ECO:0000256" key="4">
    <source>
        <dbReference type="ARBA" id="ARBA00023143"/>
    </source>
</evidence>